<comment type="caution">
    <text evidence="1">The sequence shown here is derived from an EMBL/GenBank/DDBJ whole genome shotgun (WGS) entry which is preliminary data.</text>
</comment>
<proteinExistence type="predicted"/>
<keyword evidence="2" id="KW-1185">Reference proteome</keyword>
<evidence type="ECO:0000313" key="1">
    <source>
        <dbReference type="EMBL" id="KAH7987922.1"/>
    </source>
</evidence>
<gene>
    <name evidence="1" type="primary">HMX1</name>
    <name evidence="1" type="ORF">K3G42_001784</name>
</gene>
<reference evidence="1" key="1">
    <citation type="submission" date="2021-08" db="EMBL/GenBank/DDBJ databases">
        <title>The first chromosome-level gecko genome reveals the dynamic sex chromosomes of Neotropical dwarf geckos (Sphaerodactylidae: Sphaerodactylus).</title>
        <authorList>
            <person name="Pinto B.J."/>
            <person name="Keating S.E."/>
            <person name="Gamble T."/>
        </authorList>
    </citation>
    <scope>NUCLEOTIDE SEQUENCE</scope>
    <source>
        <strain evidence="1">TG3544</strain>
    </source>
</reference>
<dbReference type="Proteomes" id="UP000827872">
    <property type="component" value="Linkage Group LG10"/>
</dbReference>
<sequence>MPDEAPFSQRSASARVSSFFIANLLGAEAKGGGGGSGGEERKADVAADGPRERRSTGTPAASPCAFACCQCRAARLDLGPPGYPLRESALDWYRGAHVAFIGCASPETSDRDSPESPEVAAGAARSPAGRREEAAGSAAATEERVEARSSAAAAAAGRKKKTRTVFSRSQVFQLESTFDVKRYLSSAERAGLAASLHLTETQVKIWFQNRRNKWKRQLAADLEAAAHLAQPAQRLGVAPILSPTRTSPSTAAPCSVQAYLQPFWPQSHAFAAAGPLLLLLLLASFSSAAAAPTAPFLRAQMSGLV</sequence>
<protein>
    <submittedName>
        <fullName evidence="1">Heme oxygenase</fullName>
    </submittedName>
</protein>
<dbReference type="EMBL" id="CM037623">
    <property type="protein sequence ID" value="KAH7987922.1"/>
    <property type="molecule type" value="Genomic_DNA"/>
</dbReference>
<evidence type="ECO:0000313" key="2">
    <source>
        <dbReference type="Proteomes" id="UP000827872"/>
    </source>
</evidence>
<organism evidence="1 2">
    <name type="scientific">Sphaerodactylus townsendi</name>
    <dbReference type="NCBI Taxonomy" id="933632"/>
    <lineage>
        <taxon>Eukaryota</taxon>
        <taxon>Metazoa</taxon>
        <taxon>Chordata</taxon>
        <taxon>Craniata</taxon>
        <taxon>Vertebrata</taxon>
        <taxon>Euteleostomi</taxon>
        <taxon>Lepidosauria</taxon>
        <taxon>Squamata</taxon>
        <taxon>Bifurcata</taxon>
        <taxon>Gekkota</taxon>
        <taxon>Sphaerodactylidae</taxon>
        <taxon>Sphaerodactylus</taxon>
    </lineage>
</organism>
<name>A0ACB8E654_9SAUR</name>
<accession>A0ACB8E654</accession>